<dbReference type="Gene3D" id="3.10.400.10">
    <property type="entry name" value="Sulfate adenylyltransferase"/>
    <property type="match status" value="1"/>
</dbReference>
<reference evidence="2" key="1">
    <citation type="submission" date="2020-03" db="EMBL/GenBank/DDBJ databases">
        <title>Genome of Pelagibius litoralis DSM 21314T.</title>
        <authorList>
            <person name="Wang G."/>
        </authorList>
    </citation>
    <scope>NUCLEOTIDE SEQUENCE</scope>
    <source>
        <strain evidence="2">DSM 21314</strain>
    </source>
</reference>
<feature type="domain" description="ASCH" evidence="1">
    <location>
        <begin position="29"/>
        <end position="153"/>
    </location>
</feature>
<evidence type="ECO:0000259" key="1">
    <source>
        <dbReference type="SMART" id="SM01022"/>
    </source>
</evidence>
<proteinExistence type="predicted"/>
<dbReference type="SMART" id="SM01022">
    <property type="entry name" value="ASCH"/>
    <property type="match status" value="1"/>
</dbReference>
<keyword evidence="3" id="KW-1185">Reference proteome</keyword>
<name>A0A967EWJ9_9PROT</name>
<dbReference type="Pfam" id="PF04266">
    <property type="entry name" value="ASCH"/>
    <property type="match status" value="1"/>
</dbReference>
<evidence type="ECO:0000313" key="3">
    <source>
        <dbReference type="Proteomes" id="UP000761264"/>
    </source>
</evidence>
<dbReference type="InterPro" id="IPR009326">
    <property type="entry name" value="DUF984"/>
</dbReference>
<dbReference type="SUPFAM" id="SSF88697">
    <property type="entry name" value="PUA domain-like"/>
    <property type="match status" value="1"/>
</dbReference>
<dbReference type="AlphaFoldDB" id="A0A967EWJ9"/>
<sequence length="156" mass="17281">MSEAAEVAAYRVRMKADLGLEADTVVEAFRFGDSPDLADQLVELVVSGPKRATVGWIADAELDGEVLAEVGDHFIVLDGAGRPRCTIRVTETRRGSLLSADEAFAWDEGEGDRTLAWWLDGHREFFARRSVEIGLPFDEAESELLFERFEVVHRAG</sequence>
<dbReference type="PANTHER" id="PTHR39203">
    <property type="entry name" value="CYTOPLASMIC PROTEIN-RELATED"/>
    <property type="match status" value="1"/>
</dbReference>
<comment type="caution">
    <text evidence="2">The sequence shown here is derived from an EMBL/GenBank/DDBJ whole genome shotgun (WGS) entry which is preliminary data.</text>
</comment>
<dbReference type="InterPro" id="IPR007374">
    <property type="entry name" value="ASCH_domain"/>
</dbReference>
<accession>A0A967EWJ9</accession>
<gene>
    <name evidence="2" type="ORF">HBA54_01045</name>
</gene>
<protein>
    <submittedName>
        <fullName evidence="2">ASCH domain-containing protein</fullName>
    </submittedName>
</protein>
<dbReference type="EMBL" id="JAAQPH010000001">
    <property type="protein sequence ID" value="NIA67173.1"/>
    <property type="molecule type" value="Genomic_DNA"/>
</dbReference>
<dbReference type="Proteomes" id="UP000761264">
    <property type="component" value="Unassembled WGS sequence"/>
</dbReference>
<dbReference type="PANTHER" id="PTHR39203:SF1">
    <property type="entry name" value="CYTOPLASMIC PROTEIN"/>
    <property type="match status" value="1"/>
</dbReference>
<evidence type="ECO:0000313" key="2">
    <source>
        <dbReference type="EMBL" id="NIA67173.1"/>
    </source>
</evidence>
<organism evidence="2 3">
    <name type="scientific">Pelagibius litoralis</name>
    <dbReference type="NCBI Taxonomy" id="374515"/>
    <lineage>
        <taxon>Bacteria</taxon>
        <taxon>Pseudomonadati</taxon>
        <taxon>Pseudomonadota</taxon>
        <taxon>Alphaproteobacteria</taxon>
        <taxon>Rhodospirillales</taxon>
        <taxon>Rhodovibrionaceae</taxon>
        <taxon>Pelagibius</taxon>
    </lineage>
</organism>
<dbReference type="InterPro" id="IPR015947">
    <property type="entry name" value="PUA-like_sf"/>
</dbReference>
<dbReference type="CDD" id="cd06553">
    <property type="entry name" value="ASCH_Ef3133_like"/>
    <property type="match status" value="1"/>
</dbReference>
<dbReference type="PIRSF" id="PIRSF021320">
    <property type="entry name" value="DUF984"/>
    <property type="match status" value="1"/>
</dbReference>
<dbReference type="RefSeq" id="WP_167220457.1">
    <property type="nucleotide sequence ID" value="NZ_JAAQPH010000001.1"/>
</dbReference>